<evidence type="ECO:0000256" key="1">
    <source>
        <dbReference type="SAM" id="MobiDB-lite"/>
    </source>
</evidence>
<proteinExistence type="predicted"/>
<dbReference type="Proteomes" id="UP000076532">
    <property type="component" value="Unassembled WGS sequence"/>
</dbReference>
<sequence>MRSTGQGSSKENFAPPAAVCRNLDEVTAYLSSYESYEPIKRVTVTRALRIDRNSTVLLEYGAVDEDEEWPAQKYMQGEQNERQDDDVGGTEIEGDDSSGGGGSEDEWASAQEDVEDM</sequence>
<feature type="compositionally biased region" description="Acidic residues" evidence="1">
    <location>
        <begin position="103"/>
        <end position="117"/>
    </location>
</feature>
<feature type="compositionally biased region" description="Acidic residues" evidence="1">
    <location>
        <begin position="83"/>
        <end position="96"/>
    </location>
</feature>
<dbReference type="AlphaFoldDB" id="A0A166QF72"/>
<reference evidence="2 3" key="1">
    <citation type="journal article" date="2016" name="Mol. Biol. Evol.">
        <title>Comparative Genomics of Early-Diverging Mushroom-Forming Fungi Provides Insights into the Origins of Lignocellulose Decay Capabilities.</title>
        <authorList>
            <person name="Nagy L.G."/>
            <person name="Riley R."/>
            <person name="Tritt A."/>
            <person name="Adam C."/>
            <person name="Daum C."/>
            <person name="Floudas D."/>
            <person name="Sun H."/>
            <person name="Yadav J.S."/>
            <person name="Pangilinan J."/>
            <person name="Larsson K.H."/>
            <person name="Matsuura K."/>
            <person name="Barry K."/>
            <person name="Labutti K."/>
            <person name="Kuo R."/>
            <person name="Ohm R.A."/>
            <person name="Bhattacharya S.S."/>
            <person name="Shirouzu T."/>
            <person name="Yoshinaga Y."/>
            <person name="Martin F.M."/>
            <person name="Grigoriev I.V."/>
            <person name="Hibbett D.S."/>
        </authorList>
    </citation>
    <scope>NUCLEOTIDE SEQUENCE [LARGE SCALE GENOMIC DNA]</scope>
    <source>
        <strain evidence="2 3">CBS 109695</strain>
    </source>
</reference>
<accession>A0A166QF72</accession>
<organism evidence="2 3">
    <name type="scientific">Athelia psychrophila</name>
    <dbReference type="NCBI Taxonomy" id="1759441"/>
    <lineage>
        <taxon>Eukaryota</taxon>
        <taxon>Fungi</taxon>
        <taxon>Dikarya</taxon>
        <taxon>Basidiomycota</taxon>
        <taxon>Agaricomycotina</taxon>
        <taxon>Agaricomycetes</taxon>
        <taxon>Agaricomycetidae</taxon>
        <taxon>Atheliales</taxon>
        <taxon>Atheliaceae</taxon>
        <taxon>Athelia</taxon>
    </lineage>
</organism>
<evidence type="ECO:0000313" key="3">
    <source>
        <dbReference type="Proteomes" id="UP000076532"/>
    </source>
</evidence>
<protein>
    <submittedName>
        <fullName evidence="2">Uncharacterized protein</fullName>
    </submittedName>
</protein>
<keyword evidence="3" id="KW-1185">Reference proteome</keyword>
<dbReference type="EMBL" id="KV417510">
    <property type="protein sequence ID" value="KZP27086.1"/>
    <property type="molecule type" value="Genomic_DNA"/>
</dbReference>
<feature type="region of interest" description="Disordered" evidence="1">
    <location>
        <begin position="63"/>
        <end position="117"/>
    </location>
</feature>
<gene>
    <name evidence="2" type="ORF">FIBSPDRAFT_886701</name>
</gene>
<evidence type="ECO:0000313" key="2">
    <source>
        <dbReference type="EMBL" id="KZP27086.1"/>
    </source>
</evidence>
<name>A0A166QF72_9AGAM</name>